<reference evidence="2 3" key="1">
    <citation type="submission" date="2023-02" db="EMBL/GenBank/DDBJ databases">
        <title>Entomopathogenic bacteria.</title>
        <authorList>
            <person name="Machado R.A."/>
        </authorList>
    </citation>
    <scope>NUCLEOTIDE SEQUENCE [LARGE SCALE GENOMIC DNA]</scope>
    <source>
        <strain evidence="2 3">XENO-10</strain>
    </source>
</reference>
<keyword evidence="3" id="KW-1185">Reference proteome</keyword>
<dbReference type="RefSeq" id="WP_273556302.1">
    <property type="nucleotide sequence ID" value="NZ_JAQRFI010000056.1"/>
</dbReference>
<comment type="caution">
    <text evidence="2">The sequence shown here is derived from an EMBL/GenBank/DDBJ whole genome shotgun (WGS) entry which is preliminary data.</text>
</comment>
<evidence type="ECO:0000313" key="3">
    <source>
        <dbReference type="Proteomes" id="UP001217178"/>
    </source>
</evidence>
<evidence type="ECO:0000256" key="1">
    <source>
        <dbReference type="SAM" id="Phobius"/>
    </source>
</evidence>
<name>A0ABT5LMK1_9GAMM</name>
<accession>A0ABT5LMK1</accession>
<protein>
    <submittedName>
        <fullName evidence="2">Uncharacterized protein</fullName>
    </submittedName>
</protein>
<feature type="transmembrane region" description="Helical" evidence="1">
    <location>
        <begin position="6"/>
        <end position="25"/>
    </location>
</feature>
<dbReference type="Proteomes" id="UP001217178">
    <property type="component" value="Unassembled WGS sequence"/>
</dbReference>
<dbReference type="EMBL" id="JAQRFI010000056">
    <property type="protein sequence ID" value="MDC9591059.1"/>
    <property type="molecule type" value="Genomic_DNA"/>
</dbReference>
<sequence length="120" mass="13843">MKKIKYVIISIIAILIVSSVLDIFSRNGLYGLYKKKIAESVVSDDVKDPTSVLFKDLYVSKKRFNVVCGKVNAKNGFGAYVGWKVFVTVDKIPIIEGVEYPSWYLNFDKEWYEYCYESDE</sequence>
<evidence type="ECO:0000313" key="2">
    <source>
        <dbReference type="EMBL" id="MDC9591059.1"/>
    </source>
</evidence>
<keyword evidence="1" id="KW-0812">Transmembrane</keyword>
<proteinExistence type="predicted"/>
<gene>
    <name evidence="2" type="ORF">PSI23_17640</name>
</gene>
<keyword evidence="1" id="KW-1133">Transmembrane helix</keyword>
<organism evidence="2 3">
    <name type="scientific">Xenorhabdus yunnanensis</name>
    <dbReference type="NCBI Taxonomy" id="3025878"/>
    <lineage>
        <taxon>Bacteria</taxon>
        <taxon>Pseudomonadati</taxon>
        <taxon>Pseudomonadota</taxon>
        <taxon>Gammaproteobacteria</taxon>
        <taxon>Enterobacterales</taxon>
        <taxon>Morganellaceae</taxon>
        <taxon>Xenorhabdus</taxon>
    </lineage>
</organism>
<keyword evidence="1" id="KW-0472">Membrane</keyword>